<keyword evidence="1" id="KW-1133">Transmembrane helix</keyword>
<dbReference type="Proteomes" id="UP001220395">
    <property type="component" value="Chromosome"/>
</dbReference>
<evidence type="ECO:0000256" key="1">
    <source>
        <dbReference type="SAM" id="Phobius"/>
    </source>
</evidence>
<protein>
    <recommendedName>
        <fullName evidence="4">Major facilitator superfamily (MFS) profile domain-containing protein</fullName>
    </recommendedName>
</protein>
<gene>
    <name evidence="2" type="ORF">PQ455_11705</name>
</gene>
<name>A0ABY7TGE8_9SPHN</name>
<proteinExistence type="predicted"/>
<keyword evidence="1" id="KW-0472">Membrane</keyword>
<evidence type="ECO:0000313" key="3">
    <source>
        <dbReference type="Proteomes" id="UP001220395"/>
    </source>
</evidence>
<feature type="transmembrane region" description="Helical" evidence="1">
    <location>
        <begin position="7"/>
        <end position="25"/>
    </location>
</feature>
<dbReference type="EMBL" id="CP117411">
    <property type="protein sequence ID" value="WCT72302.1"/>
    <property type="molecule type" value="Genomic_DNA"/>
</dbReference>
<sequence>MRSLASLFLAIVVGIVAIWLLLKLLGLALKLVAIAIGIGLAVIAYLFVEKLVGQGR</sequence>
<reference evidence="2 3" key="1">
    <citation type="submission" date="2023-02" db="EMBL/GenBank/DDBJ databases">
        <title>Genome sequence of Sphingomonas naphthae.</title>
        <authorList>
            <person name="Kim S."/>
            <person name="Heo J."/>
            <person name="Kwon S.-W."/>
        </authorList>
    </citation>
    <scope>NUCLEOTIDE SEQUENCE [LARGE SCALE GENOMIC DNA]</scope>
    <source>
        <strain evidence="2 3">KACC 18716</strain>
    </source>
</reference>
<organism evidence="2 3">
    <name type="scientific">Sphingomonas naphthae</name>
    <dbReference type="NCBI Taxonomy" id="1813468"/>
    <lineage>
        <taxon>Bacteria</taxon>
        <taxon>Pseudomonadati</taxon>
        <taxon>Pseudomonadota</taxon>
        <taxon>Alphaproteobacteria</taxon>
        <taxon>Sphingomonadales</taxon>
        <taxon>Sphingomonadaceae</taxon>
        <taxon>Sphingomonas</taxon>
    </lineage>
</organism>
<keyword evidence="3" id="KW-1185">Reference proteome</keyword>
<feature type="transmembrane region" description="Helical" evidence="1">
    <location>
        <begin position="31"/>
        <end position="48"/>
    </location>
</feature>
<evidence type="ECO:0000313" key="2">
    <source>
        <dbReference type="EMBL" id="WCT72302.1"/>
    </source>
</evidence>
<evidence type="ECO:0008006" key="4">
    <source>
        <dbReference type="Google" id="ProtNLM"/>
    </source>
</evidence>
<dbReference type="RefSeq" id="WP_273686259.1">
    <property type="nucleotide sequence ID" value="NZ_CP117411.1"/>
</dbReference>
<keyword evidence="1" id="KW-0812">Transmembrane</keyword>
<accession>A0ABY7TGE8</accession>